<dbReference type="InterPro" id="IPR033738">
    <property type="entry name" value="AsnB_N"/>
</dbReference>
<dbReference type="EC" id="6.3.5.4" evidence="3"/>
<comment type="catalytic activity">
    <reaction evidence="7">
        <text>L-aspartate + L-glutamine + ATP + H2O = L-asparagine + L-glutamate + AMP + diphosphate + H(+)</text>
        <dbReference type="Rhea" id="RHEA:12228"/>
        <dbReference type="ChEBI" id="CHEBI:15377"/>
        <dbReference type="ChEBI" id="CHEBI:15378"/>
        <dbReference type="ChEBI" id="CHEBI:29985"/>
        <dbReference type="ChEBI" id="CHEBI:29991"/>
        <dbReference type="ChEBI" id="CHEBI:30616"/>
        <dbReference type="ChEBI" id="CHEBI:33019"/>
        <dbReference type="ChEBI" id="CHEBI:58048"/>
        <dbReference type="ChEBI" id="CHEBI:58359"/>
        <dbReference type="ChEBI" id="CHEBI:456215"/>
        <dbReference type="EC" id="6.3.5.4"/>
    </reaction>
</comment>
<proteinExistence type="inferred from homology"/>
<organism evidence="9 10">
    <name type="scientific">Rhizobium aquaticum</name>
    <dbReference type="NCBI Taxonomy" id="1549636"/>
    <lineage>
        <taxon>Bacteria</taxon>
        <taxon>Pseudomonadati</taxon>
        <taxon>Pseudomonadota</taxon>
        <taxon>Alphaproteobacteria</taxon>
        <taxon>Hyphomicrobiales</taxon>
        <taxon>Rhizobiaceae</taxon>
        <taxon>Rhizobium/Agrobacterium group</taxon>
        <taxon>Rhizobium</taxon>
    </lineage>
</organism>
<dbReference type="SUPFAM" id="SSF52402">
    <property type="entry name" value="Adenine nucleotide alpha hydrolases-like"/>
    <property type="match status" value="1"/>
</dbReference>
<dbReference type="PANTHER" id="PTHR43284:SF1">
    <property type="entry name" value="ASPARAGINE SYNTHETASE"/>
    <property type="match status" value="1"/>
</dbReference>
<keyword evidence="4" id="KW-0547">Nucleotide-binding</keyword>
<evidence type="ECO:0000313" key="9">
    <source>
        <dbReference type="EMBL" id="MET3615052.1"/>
    </source>
</evidence>
<feature type="domain" description="Glutamine amidotransferase type-2" evidence="8">
    <location>
        <begin position="2"/>
        <end position="211"/>
    </location>
</feature>
<dbReference type="InterPro" id="IPR001962">
    <property type="entry name" value="Asn_synthase"/>
</dbReference>
<dbReference type="NCBIfam" id="TIGR01536">
    <property type="entry name" value="asn_synth_AEB"/>
    <property type="match status" value="1"/>
</dbReference>
<dbReference type="Pfam" id="PF00733">
    <property type="entry name" value="Asn_synthase"/>
    <property type="match status" value="1"/>
</dbReference>
<gene>
    <name evidence="9" type="ORF">ABID16_003395</name>
</gene>
<sequence>MCGICGIHGPGASLDPIATMLDQMQHRGPDGTGQWAAPGIALGHRRLSIVDLSERGRQPMFSSDGNIVISVNGEIYNYHELRAELEALGCIFKSDCDSETVIHGWEMWGEASFSRYNGMFAIALWDRRSQALYLVRDRMGIKPIYYWEHSGTTLFASDLRAIVAASGRAEWRMSGTGLAQYLKFENRFGKTTMLEGVSMVEPGHMLKFDANGIQDRVYSDALACEPREADFSTALAEFPLRFGQAIDRHLMSDVPLASYLSSGIDSGMVTLYSARRLTAGQATKGPAAFTGTFDAGGWYDEVSGAALVAGSADLPHTRVTIGADAFRNYFDELVFALEEPRMGTGALPQYLVARKVAETHKVVLTGHGGDELFAGYPVFKFVAMIEALKQGDGRVLLRLVRSLRISELPHIAYFALRGLIGGSERPFLPRLFGQTMLRRLLKAPTFDAVQREEGRNTVSKESGLAALMRQHVQDYLPGLLVVEDKVSMAHSLESRTPFLDNELVDWALSLSLSSKLDGGKLKAIPKAAARGLLPDAIFSMPKRGFPNPLSQWLRGDLAPWAAERLFGPESELGLIFETSQIERFWKSYERSWFRRLRPLDEIATHRIWMLLCLESWIRQYRTHLGVRLVAPCGEERR</sequence>
<comment type="pathway">
    <text evidence="1">Amino-acid biosynthesis; L-asparagine biosynthesis; L-asparagine from L-aspartate (L-Gln route): step 1/1.</text>
</comment>
<comment type="caution">
    <text evidence="9">The sequence shown here is derived from an EMBL/GenBank/DDBJ whole genome shotgun (WGS) entry which is preliminary data.</text>
</comment>
<dbReference type="InterPro" id="IPR017932">
    <property type="entry name" value="GATase_2_dom"/>
</dbReference>
<keyword evidence="6" id="KW-0315">Glutamine amidotransferase</keyword>
<dbReference type="Proteomes" id="UP001549047">
    <property type="component" value="Unassembled WGS sequence"/>
</dbReference>
<evidence type="ECO:0000256" key="3">
    <source>
        <dbReference type="ARBA" id="ARBA00012737"/>
    </source>
</evidence>
<dbReference type="InterPro" id="IPR051786">
    <property type="entry name" value="ASN_synthetase/amidase"/>
</dbReference>
<reference evidence="9 10" key="1">
    <citation type="submission" date="2024-06" db="EMBL/GenBank/DDBJ databases">
        <title>Genomic Encyclopedia of Type Strains, Phase IV (KMG-IV): sequencing the most valuable type-strain genomes for metagenomic binning, comparative biology and taxonomic classification.</title>
        <authorList>
            <person name="Goeker M."/>
        </authorList>
    </citation>
    <scope>NUCLEOTIDE SEQUENCE [LARGE SCALE GENOMIC DNA]</scope>
    <source>
        <strain evidence="9 10">DSM 29780</strain>
    </source>
</reference>
<keyword evidence="5" id="KW-0067">ATP-binding</keyword>
<dbReference type="Gene3D" id="3.60.20.10">
    <property type="entry name" value="Glutamine Phosphoribosylpyrophosphate, subunit 1, domain 1"/>
    <property type="match status" value="1"/>
</dbReference>
<dbReference type="CDD" id="cd01991">
    <property type="entry name" value="Asn_synthase_B_C"/>
    <property type="match status" value="1"/>
</dbReference>
<evidence type="ECO:0000259" key="8">
    <source>
        <dbReference type="PROSITE" id="PS51278"/>
    </source>
</evidence>
<comment type="similarity">
    <text evidence="2">Belongs to the asparagine synthetase family.</text>
</comment>
<dbReference type="Gene3D" id="3.40.50.620">
    <property type="entry name" value="HUPs"/>
    <property type="match status" value="1"/>
</dbReference>
<dbReference type="PANTHER" id="PTHR43284">
    <property type="entry name" value="ASPARAGINE SYNTHETASE (GLUTAMINE-HYDROLYZING)"/>
    <property type="match status" value="1"/>
</dbReference>
<protein>
    <recommendedName>
        <fullName evidence="3">asparagine synthase (glutamine-hydrolyzing)</fullName>
        <ecNumber evidence="3">6.3.5.4</ecNumber>
    </recommendedName>
</protein>
<name>A0ABV2J2P9_9HYPH</name>
<dbReference type="PIRSF" id="PIRSF001589">
    <property type="entry name" value="Asn_synthetase_glu-h"/>
    <property type="match status" value="1"/>
</dbReference>
<dbReference type="EMBL" id="JBEPMB010000006">
    <property type="protein sequence ID" value="MET3615052.1"/>
    <property type="molecule type" value="Genomic_DNA"/>
</dbReference>
<dbReference type="SUPFAM" id="SSF56235">
    <property type="entry name" value="N-terminal nucleophile aminohydrolases (Ntn hydrolases)"/>
    <property type="match status" value="1"/>
</dbReference>
<evidence type="ECO:0000313" key="10">
    <source>
        <dbReference type="Proteomes" id="UP001549047"/>
    </source>
</evidence>
<dbReference type="InterPro" id="IPR006426">
    <property type="entry name" value="Asn_synth_AEB"/>
</dbReference>
<dbReference type="InterPro" id="IPR014729">
    <property type="entry name" value="Rossmann-like_a/b/a_fold"/>
</dbReference>
<dbReference type="InterPro" id="IPR029055">
    <property type="entry name" value="Ntn_hydrolases_N"/>
</dbReference>
<evidence type="ECO:0000256" key="5">
    <source>
        <dbReference type="ARBA" id="ARBA00022840"/>
    </source>
</evidence>
<keyword evidence="10" id="KW-1185">Reference proteome</keyword>
<dbReference type="PROSITE" id="PS51278">
    <property type="entry name" value="GATASE_TYPE_2"/>
    <property type="match status" value="1"/>
</dbReference>
<evidence type="ECO:0000256" key="2">
    <source>
        <dbReference type="ARBA" id="ARBA00005752"/>
    </source>
</evidence>
<dbReference type="CDD" id="cd00712">
    <property type="entry name" value="AsnB"/>
    <property type="match status" value="1"/>
</dbReference>
<dbReference type="RefSeq" id="WP_354557545.1">
    <property type="nucleotide sequence ID" value="NZ_JBEPMB010000006.1"/>
</dbReference>
<evidence type="ECO:0000256" key="6">
    <source>
        <dbReference type="ARBA" id="ARBA00022962"/>
    </source>
</evidence>
<evidence type="ECO:0000256" key="4">
    <source>
        <dbReference type="ARBA" id="ARBA00022741"/>
    </source>
</evidence>
<accession>A0ABV2J2P9</accession>
<evidence type="ECO:0000256" key="7">
    <source>
        <dbReference type="ARBA" id="ARBA00048741"/>
    </source>
</evidence>
<evidence type="ECO:0000256" key="1">
    <source>
        <dbReference type="ARBA" id="ARBA00005187"/>
    </source>
</evidence>
<dbReference type="Pfam" id="PF13537">
    <property type="entry name" value="GATase_7"/>
    <property type="match status" value="1"/>
</dbReference>
<dbReference type="GO" id="GO:0004066">
    <property type="term" value="F:asparagine synthase (glutamine-hydrolyzing) activity"/>
    <property type="evidence" value="ECO:0007669"/>
    <property type="project" value="UniProtKB-EC"/>
</dbReference>
<keyword evidence="9" id="KW-0436">Ligase</keyword>